<keyword evidence="1" id="KW-0472">Membrane</keyword>
<reference evidence="2 3" key="1">
    <citation type="submission" date="2020-08" db="EMBL/GenBank/DDBJ databases">
        <title>Genomic Encyclopedia of Type Strains, Phase IV (KMG-IV): sequencing the most valuable type-strain genomes for metagenomic binning, comparative biology and taxonomic classification.</title>
        <authorList>
            <person name="Goeker M."/>
        </authorList>
    </citation>
    <scope>NUCLEOTIDE SEQUENCE [LARGE SCALE GENOMIC DNA]</scope>
    <source>
        <strain evidence="2 3">DSM 17245</strain>
    </source>
</reference>
<evidence type="ECO:0000256" key="1">
    <source>
        <dbReference type="SAM" id="Phobius"/>
    </source>
</evidence>
<dbReference type="EMBL" id="JACHHH010000011">
    <property type="protein sequence ID" value="MBB6042015.1"/>
    <property type="molecule type" value="Genomic_DNA"/>
</dbReference>
<accession>A0A7W9SIF1</accession>
<sequence>MNTENQKPWLYRSVKSTLSLAFFLEILLSYFMPFSDKGNQIGIGFPYTYLYIQKQGSLNFSPFFSTALNPLRLILNLFFLYLLLKFLSWSWCFLELNRKQS</sequence>
<feature type="transmembrane region" description="Helical" evidence="1">
    <location>
        <begin position="12"/>
        <end position="32"/>
    </location>
</feature>
<dbReference type="AlphaFoldDB" id="A0A7W9SIF1"/>
<name>A0A7W9SIF1_9FIRM</name>
<keyword evidence="1" id="KW-0812">Transmembrane</keyword>
<protein>
    <submittedName>
        <fullName evidence="2">Uncharacterized protein</fullName>
    </submittedName>
</protein>
<feature type="transmembrane region" description="Helical" evidence="1">
    <location>
        <begin position="73"/>
        <end position="94"/>
    </location>
</feature>
<comment type="caution">
    <text evidence="2">The sequence shown here is derived from an EMBL/GenBank/DDBJ whole genome shotgun (WGS) entry which is preliminary data.</text>
</comment>
<dbReference type="Proteomes" id="UP000522163">
    <property type="component" value="Unassembled WGS sequence"/>
</dbReference>
<evidence type="ECO:0000313" key="2">
    <source>
        <dbReference type="EMBL" id="MBB6042015.1"/>
    </source>
</evidence>
<evidence type="ECO:0000313" key="3">
    <source>
        <dbReference type="Proteomes" id="UP000522163"/>
    </source>
</evidence>
<proteinExistence type="predicted"/>
<organism evidence="2 3">
    <name type="scientific">Oribacterium sinus</name>
    <dbReference type="NCBI Taxonomy" id="237576"/>
    <lineage>
        <taxon>Bacteria</taxon>
        <taxon>Bacillati</taxon>
        <taxon>Bacillota</taxon>
        <taxon>Clostridia</taxon>
        <taxon>Lachnospirales</taxon>
        <taxon>Lachnospiraceae</taxon>
        <taxon>Oribacterium</taxon>
    </lineage>
</organism>
<gene>
    <name evidence="2" type="ORF">HNQ46_002010</name>
</gene>
<keyword evidence="1" id="KW-1133">Transmembrane helix</keyword>